<gene>
    <name evidence="1" type="ORF">ACFO9K_19175</name>
</gene>
<reference evidence="1 2" key="1">
    <citation type="journal article" date="2019" name="Int. J. Syst. Evol. Microbiol.">
        <title>The Global Catalogue of Microorganisms (GCM) 10K type strain sequencing project: providing services to taxonomists for standard genome sequencing and annotation.</title>
        <authorList>
            <consortium name="The Broad Institute Genomics Platform"/>
            <consortium name="The Broad Institute Genome Sequencing Center for Infectious Disease"/>
            <person name="Wu L."/>
            <person name="Ma J."/>
        </authorList>
    </citation>
    <scope>NUCLEOTIDE SEQUENCE [LARGE SCALE GENOMIC DNA]</scope>
    <source>
        <strain evidence="1 2">XZYJ18</strain>
    </source>
</reference>
<evidence type="ECO:0000313" key="1">
    <source>
        <dbReference type="EMBL" id="MFC4826383.1"/>
    </source>
</evidence>
<dbReference type="Pfam" id="PF22742">
    <property type="entry name" value="PspAB"/>
    <property type="match status" value="1"/>
</dbReference>
<proteinExistence type="predicted"/>
<keyword evidence="2" id="KW-1185">Reference proteome</keyword>
<name>A0ABD5Q6R4_9EURY</name>
<evidence type="ECO:0000313" key="2">
    <source>
        <dbReference type="Proteomes" id="UP001595945"/>
    </source>
</evidence>
<comment type="caution">
    <text evidence="1">The sequence shown here is derived from an EMBL/GenBank/DDBJ whole genome shotgun (WGS) entry which is preliminary data.</text>
</comment>
<protein>
    <submittedName>
        <fullName evidence="1">Uncharacterized protein</fullName>
    </submittedName>
</protein>
<accession>A0ABD5Q6R4</accession>
<sequence length="216" mass="24056">MGLLDGLREVLGIRAETDATRKADPDDLFGMSTAYITMEAELGYEAVGEAALCFSEVDSADFADTVEEVHEILEVGAEETGTETEAHTDDYGYSWVILRDDDFEDLVTSLNFAADTLMERGYGSRLLAALFAFEKGDASTARRSGGGETADGQYAYWVYSFRRGAYYPLVPKGTNDRDSSAEFKLESNLDGELDIEENKEYWYALLPNTRGRHPWE</sequence>
<organism evidence="1 2">
    <name type="scientific">Halorussus aquaticus</name>
    <dbReference type="NCBI Taxonomy" id="2953748"/>
    <lineage>
        <taxon>Archaea</taxon>
        <taxon>Methanobacteriati</taxon>
        <taxon>Methanobacteriota</taxon>
        <taxon>Stenosarchaea group</taxon>
        <taxon>Halobacteria</taxon>
        <taxon>Halobacteriales</taxon>
        <taxon>Haladaptataceae</taxon>
        <taxon>Halorussus</taxon>
    </lineage>
</organism>
<dbReference type="EMBL" id="JBHSHT010000002">
    <property type="protein sequence ID" value="MFC4826383.1"/>
    <property type="molecule type" value="Genomic_DNA"/>
</dbReference>
<dbReference type="AlphaFoldDB" id="A0ABD5Q6R4"/>
<dbReference type="Proteomes" id="UP001595945">
    <property type="component" value="Unassembled WGS sequence"/>
</dbReference>
<dbReference type="RefSeq" id="WP_254268013.1">
    <property type="nucleotide sequence ID" value="NZ_CP100400.1"/>
</dbReference>
<dbReference type="InterPro" id="IPR054383">
    <property type="entry name" value="PspAB-like"/>
</dbReference>
<dbReference type="GeneID" id="73046520"/>